<keyword evidence="2" id="KW-0645">Protease</keyword>
<evidence type="ECO:0000313" key="8">
    <source>
        <dbReference type="EMBL" id="CAD8863837.1"/>
    </source>
</evidence>
<dbReference type="EMBL" id="HBFQ01053679">
    <property type="protein sequence ID" value="CAD8863837.1"/>
    <property type="molecule type" value="Transcribed_RNA"/>
</dbReference>
<dbReference type="InterPro" id="IPR022684">
    <property type="entry name" value="Calpain_cysteine_protease"/>
</dbReference>
<dbReference type="InterPro" id="IPR001300">
    <property type="entry name" value="Peptidase_C2_calpain_cat"/>
</dbReference>
<reference evidence="8" key="1">
    <citation type="submission" date="2021-01" db="EMBL/GenBank/DDBJ databases">
        <authorList>
            <person name="Corre E."/>
            <person name="Pelletier E."/>
            <person name="Niang G."/>
            <person name="Scheremetjew M."/>
            <person name="Finn R."/>
            <person name="Kale V."/>
            <person name="Holt S."/>
            <person name="Cochrane G."/>
            <person name="Meng A."/>
            <person name="Brown T."/>
            <person name="Cohen L."/>
        </authorList>
    </citation>
    <scope>NUCLEOTIDE SEQUENCE</scope>
</reference>
<dbReference type="InterPro" id="IPR038765">
    <property type="entry name" value="Papain-like_cys_pep_sf"/>
</dbReference>
<dbReference type="PANTHER" id="PTHR10183:SF379">
    <property type="entry name" value="CALPAIN-5"/>
    <property type="match status" value="1"/>
</dbReference>
<feature type="active site" evidence="5">
    <location>
        <position position="180"/>
    </location>
</feature>
<keyword evidence="3" id="KW-0378">Hydrolase</keyword>
<dbReference type="Gene3D" id="3.90.70.10">
    <property type="entry name" value="Cysteine proteinases"/>
    <property type="match status" value="1"/>
</dbReference>
<proteinExistence type="inferred from homology"/>
<evidence type="ECO:0000256" key="3">
    <source>
        <dbReference type="ARBA" id="ARBA00022801"/>
    </source>
</evidence>
<dbReference type="PRINTS" id="PR00704">
    <property type="entry name" value="CALPAIN"/>
</dbReference>
<comment type="caution">
    <text evidence="6">Lacks conserved residue(s) required for the propagation of feature annotation.</text>
</comment>
<protein>
    <recommendedName>
        <fullName evidence="7">Calpain catalytic domain-containing protein</fullName>
    </recommendedName>
</protein>
<dbReference type="PANTHER" id="PTHR10183">
    <property type="entry name" value="CALPAIN"/>
    <property type="match status" value="1"/>
</dbReference>
<feature type="domain" description="Calpain catalytic" evidence="7">
    <location>
        <begin position="1"/>
        <end position="256"/>
    </location>
</feature>
<dbReference type="SMART" id="SM00230">
    <property type="entry name" value="CysPc"/>
    <property type="match status" value="1"/>
</dbReference>
<dbReference type="GO" id="GO:0004198">
    <property type="term" value="F:calcium-dependent cysteine-type endopeptidase activity"/>
    <property type="evidence" value="ECO:0007669"/>
    <property type="project" value="InterPro"/>
</dbReference>
<keyword evidence="4" id="KW-0788">Thiol protease</keyword>
<feature type="active site" evidence="5">
    <location>
        <position position="200"/>
    </location>
</feature>
<name>A0A7S1ASL0_NOCSC</name>
<evidence type="ECO:0000256" key="6">
    <source>
        <dbReference type="PROSITE-ProRule" id="PRU00239"/>
    </source>
</evidence>
<dbReference type="SUPFAM" id="SSF54001">
    <property type="entry name" value="Cysteine proteinases"/>
    <property type="match status" value="1"/>
</dbReference>
<dbReference type="Pfam" id="PF00648">
    <property type="entry name" value="Peptidase_C2"/>
    <property type="match status" value="1"/>
</dbReference>
<evidence type="ECO:0000259" key="7">
    <source>
        <dbReference type="PROSITE" id="PS50203"/>
    </source>
</evidence>
<organism evidence="8">
    <name type="scientific">Noctiluca scintillans</name>
    <name type="common">Sea sparkle</name>
    <name type="synonym">Red tide dinoflagellate</name>
    <dbReference type="NCBI Taxonomy" id="2966"/>
    <lineage>
        <taxon>Eukaryota</taxon>
        <taxon>Sar</taxon>
        <taxon>Alveolata</taxon>
        <taxon>Dinophyceae</taxon>
        <taxon>Noctilucales</taxon>
        <taxon>Noctilucaceae</taxon>
        <taxon>Noctiluca</taxon>
    </lineage>
</organism>
<dbReference type="GO" id="GO:0006508">
    <property type="term" value="P:proteolysis"/>
    <property type="evidence" value="ECO:0007669"/>
    <property type="project" value="UniProtKB-KW"/>
</dbReference>
<sequence length="735" mass="82982">MACLSNFPESVKDIFVRREDTIGRYTLRLYDYMRKSVVDVVVDEYVPCHPQRWWDNEGKPLFARPNGNEMWCLLLEKAMAKLFGSYEGLDSNTSGVAFRALACESRVESWDKKRGKWRKETLKEGKDTWRKRLILQDKVLPNELFQMLQECDRENFMMSADINQSSVREFRREDGLVEGHAYALLHVLEVQGFRFVCLRNPWGGSIEWNGAWSDGDIKWRQYPNVSARIRPCFGDDGMFWMPFEDFERIYSSVVVCCKAMRTGPAAGHHLVASMQGQLPADVLNMIRDPGPASHPFVPIKEVLPSTAPALLRAYAGGTAVEYLTDQGQWVPCTVVRFNEQGLYDLTSAQNAPPDRVRQRAAGTAVATTSFPPGAHLEYWSDNKQQWFNVSVVRFDASTNLYDLDIKKGVPTDKLRQPQATKESKFTAGASVQYFSTSQHQWIPARILLVNESSNTYDLDCRSDVPPEKIRAVETLRFQVGQRVEYLGGTTWLTGMVLQYHPDTYTYDLDVQSDVPEVRIRAAEEDPVALGFSFGQRVEYHSQSRQAWIEATVVRYEPITNTYDLDIKQGVPVGSLRKVEAVVFPAGSAVEFYSISAQQWCPAMVVSYHPEQSLYDLDTRIGVPADRLRKPTGVAPQRVQCVAAISPGEAVEYFSSQHQWIAARVISFDLGTNTYNLDIKIGAPSTHVRRPGCVPAHVVGHVSGSDTYAEEIGNFNMAKQKLKEGLRKMSGENTPS</sequence>
<evidence type="ECO:0000256" key="2">
    <source>
        <dbReference type="ARBA" id="ARBA00022670"/>
    </source>
</evidence>
<evidence type="ECO:0000256" key="4">
    <source>
        <dbReference type="ARBA" id="ARBA00022807"/>
    </source>
</evidence>
<gene>
    <name evidence="8" type="ORF">NSCI0253_LOCUS38192</name>
</gene>
<dbReference type="AlphaFoldDB" id="A0A7S1ASL0"/>
<accession>A0A7S1ASL0</accession>
<dbReference type="PROSITE" id="PS50203">
    <property type="entry name" value="CALPAIN_CAT"/>
    <property type="match status" value="1"/>
</dbReference>
<evidence type="ECO:0000256" key="5">
    <source>
        <dbReference type="PIRSR" id="PIRSR622684-1"/>
    </source>
</evidence>
<comment type="similarity">
    <text evidence="1">Belongs to the peptidase C2 family.</text>
</comment>
<evidence type="ECO:0000256" key="1">
    <source>
        <dbReference type="ARBA" id="ARBA00007623"/>
    </source>
</evidence>